<reference evidence="1 2" key="1">
    <citation type="submission" date="2019-01" db="EMBL/GenBank/DDBJ databases">
        <title>Draft genome sequence of Dictyobacter sp. Uno17.</title>
        <authorList>
            <person name="Wang C.M."/>
            <person name="Zheng Y."/>
            <person name="Sakai Y."/>
            <person name="Abe K."/>
            <person name="Yokota A."/>
            <person name="Yabe S."/>
        </authorList>
    </citation>
    <scope>NUCLEOTIDE SEQUENCE [LARGE SCALE GENOMIC DNA]</scope>
    <source>
        <strain evidence="1 2">Uno17</strain>
    </source>
</reference>
<evidence type="ECO:0000313" key="1">
    <source>
        <dbReference type="EMBL" id="GCF06878.1"/>
    </source>
</evidence>
<dbReference type="RefSeq" id="WP_149399897.1">
    <property type="nucleotide sequence ID" value="NZ_BIXY01000003.1"/>
</dbReference>
<name>A0A5A5T685_9CHLR</name>
<dbReference type="Proteomes" id="UP000322530">
    <property type="component" value="Unassembled WGS sequence"/>
</dbReference>
<accession>A0A5A5T685</accession>
<organism evidence="1 2">
    <name type="scientific">Dictyobacter arantiisoli</name>
    <dbReference type="NCBI Taxonomy" id="2014874"/>
    <lineage>
        <taxon>Bacteria</taxon>
        <taxon>Bacillati</taxon>
        <taxon>Chloroflexota</taxon>
        <taxon>Ktedonobacteria</taxon>
        <taxon>Ktedonobacterales</taxon>
        <taxon>Dictyobacteraceae</taxon>
        <taxon>Dictyobacter</taxon>
    </lineage>
</organism>
<evidence type="ECO:0000313" key="2">
    <source>
        <dbReference type="Proteomes" id="UP000322530"/>
    </source>
</evidence>
<sequence length="71" mass="7770">MRTTNQAITPNITTPATKTRRSIIATRCKEAFAPNTTTTGNVQIKRASGKTVAHEKMTRLAWDRVNGSSPL</sequence>
<keyword evidence="2" id="KW-1185">Reference proteome</keyword>
<protein>
    <submittedName>
        <fullName evidence="1">Uncharacterized protein</fullName>
    </submittedName>
</protein>
<dbReference type="AlphaFoldDB" id="A0A5A5T685"/>
<comment type="caution">
    <text evidence="1">The sequence shown here is derived from an EMBL/GenBank/DDBJ whole genome shotgun (WGS) entry which is preliminary data.</text>
</comment>
<proteinExistence type="predicted"/>
<gene>
    <name evidence="1" type="ORF">KDI_04420</name>
</gene>
<dbReference type="EMBL" id="BIXY01000003">
    <property type="protein sequence ID" value="GCF06878.1"/>
    <property type="molecule type" value="Genomic_DNA"/>
</dbReference>